<dbReference type="Proteomes" id="UP000316639">
    <property type="component" value="Unassembled WGS sequence"/>
</dbReference>
<organism evidence="3 4">
    <name type="scientific">Lentzea tibetensis</name>
    <dbReference type="NCBI Taxonomy" id="2591470"/>
    <lineage>
        <taxon>Bacteria</taxon>
        <taxon>Bacillati</taxon>
        <taxon>Actinomycetota</taxon>
        <taxon>Actinomycetes</taxon>
        <taxon>Pseudonocardiales</taxon>
        <taxon>Pseudonocardiaceae</taxon>
        <taxon>Lentzea</taxon>
    </lineage>
</organism>
<dbReference type="EMBL" id="VOBR01000004">
    <property type="protein sequence ID" value="TWP52898.1"/>
    <property type="molecule type" value="Genomic_DNA"/>
</dbReference>
<dbReference type="InterPro" id="IPR053140">
    <property type="entry name" value="GDSL_Rv0518-like"/>
</dbReference>
<keyword evidence="4" id="KW-1185">Reference proteome</keyword>
<reference evidence="3 4" key="1">
    <citation type="submission" date="2019-07" db="EMBL/GenBank/DDBJ databases">
        <title>Lentzea xizangensis sp. nov., isolated from Qinghai-Tibetan Plateau Soils.</title>
        <authorList>
            <person name="Huang J."/>
        </authorList>
    </citation>
    <scope>NUCLEOTIDE SEQUENCE [LARGE SCALE GENOMIC DNA]</scope>
    <source>
        <strain evidence="3 4">FXJ1.1311</strain>
    </source>
</reference>
<dbReference type="GO" id="GO:0016787">
    <property type="term" value="F:hydrolase activity"/>
    <property type="evidence" value="ECO:0007669"/>
    <property type="project" value="UniProtKB-KW"/>
</dbReference>
<feature type="signal peptide" evidence="1">
    <location>
        <begin position="1"/>
        <end position="21"/>
    </location>
</feature>
<gene>
    <name evidence="3" type="ORF">FKR81_07230</name>
</gene>
<comment type="caution">
    <text evidence="3">The sequence shown here is derived from an EMBL/GenBank/DDBJ whole genome shotgun (WGS) entry which is preliminary data.</text>
</comment>
<feature type="chain" id="PRO_5021932124" evidence="1">
    <location>
        <begin position="22"/>
        <end position="365"/>
    </location>
</feature>
<dbReference type="InterPro" id="IPR013830">
    <property type="entry name" value="SGNH_hydro"/>
</dbReference>
<evidence type="ECO:0000313" key="3">
    <source>
        <dbReference type="EMBL" id="TWP52898.1"/>
    </source>
</evidence>
<protein>
    <submittedName>
        <fullName evidence="3">SGNH/GDSL hydrolase family protein</fullName>
    </submittedName>
</protein>
<keyword evidence="1" id="KW-0732">Signal</keyword>
<dbReference type="PANTHER" id="PTHR43784">
    <property type="entry name" value="GDSL-LIKE LIPASE/ACYLHYDROLASE, PUTATIVE (AFU_ORTHOLOGUE AFUA_2G00820)-RELATED"/>
    <property type="match status" value="1"/>
</dbReference>
<evidence type="ECO:0000256" key="1">
    <source>
        <dbReference type="SAM" id="SignalP"/>
    </source>
</evidence>
<proteinExistence type="predicted"/>
<dbReference type="InterPro" id="IPR036514">
    <property type="entry name" value="SGNH_hydro_sf"/>
</dbReference>
<evidence type="ECO:0000259" key="2">
    <source>
        <dbReference type="Pfam" id="PF13472"/>
    </source>
</evidence>
<evidence type="ECO:0000313" key="4">
    <source>
        <dbReference type="Proteomes" id="UP000316639"/>
    </source>
</evidence>
<dbReference type="Pfam" id="PF13472">
    <property type="entry name" value="Lipase_GDSL_2"/>
    <property type="match status" value="1"/>
</dbReference>
<dbReference type="PANTHER" id="PTHR43784:SF2">
    <property type="entry name" value="GDSL-LIKE LIPASE_ACYLHYDROLASE, PUTATIVE (AFU_ORTHOLOGUE AFUA_2G00820)-RELATED"/>
    <property type="match status" value="1"/>
</dbReference>
<feature type="domain" description="SGNH hydrolase-type esterase" evidence="2">
    <location>
        <begin position="192"/>
        <end position="355"/>
    </location>
</feature>
<sequence>MIGLVSAGVASLLLLTGASDAQEPQAPRWVPTWHAVPNEASANSSQTIRTLVRITAGGTSVRVRLSNALGTRPVRVDRVTVALSAGGANVQEGSLREVRFRGARGTTIRTRGAVFSDPIALNASERALLLVSTYVPAGSPCHARAHRTNYAAPSGDHTGDLTGAAFTANHTSVCLVGGVDVTGTDAPGAVVALGDSITEGDSGSWPGYLDTSSAVLNSGISGNCVTLHGDAMVVRLYRDALFSPQVRTVVLLGGINDIQQDVHADTIIAALRTIRARTQLAGVKLVVGTVTPWRGWGAYNDKRESQRQTLNEFIRTAGIFDGVVDFDELLRDPADVLRLRPEFDSGDHLHPNDAAFRTMARAVDV</sequence>
<dbReference type="OrthoDB" id="1828825at2"/>
<dbReference type="AlphaFoldDB" id="A0A563EZE4"/>
<dbReference type="Gene3D" id="3.40.50.1110">
    <property type="entry name" value="SGNH hydrolase"/>
    <property type="match status" value="1"/>
</dbReference>
<name>A0A563EZE4_9PSEU</name>
<keyword evidence="3" id="KW-0378">Hydrolase</keyword>
<dbReference type="SUPFAM" id="SSF52266">
    <property type="entry name" value="SGNH hydrolase"/>
    <property type="match status" value="1"/>
</dbReference>
<accession>A0A563EZE4</accession>
<dbReference type="RefSeq" id="WP_146350151.1">
    <property type="nucleotide sequence ID" value="NZ_VOBR01000004.1"/>
</dbReference>